<dbReference type="GO" id="GO:0005737">
    <property type="term" value="C:cytoplasm"/>
    <property type="evidence" value="ECO:0007669"/>
    <property type="project" value="UniProtKB-SubCell"/>
</dbReference>
<feature type="compositionally biased region" description="Low complexity" evidence="11">
    <location>
        <begin position="167"/>
        <end position="183"/>
    </location>
</feature>
<dbReference type="Gene3D" id="2.30.30.100">
    <property type="match status" value="1"/>
</dbReference>
<name>A0A177DP35_ALTAL</name>
<keyword evidence="8" id="KW-0539">Nucleus</keyword>
<dbReference type="SMART" id="SM00651">
    <property type="entry name" value="Sm"/>
    <property type="match status" value="1"/>
</dbReference>
<dbReference type="AlphaFoldDB" id="A0A177DP35"/>
<keyword evidence="6" id="KW-0694">RNA-binding</keyword>
<dbReference type="InterPro" id="IPR047575">
    <property type="entry name" value="Sm"/>
</dbReference>
<dbReference type="GO" id="GO:0070990">
    <property type="term" value="F:snRNP binding"/>
    <property type="evidence" value="ECO:0007669"/>
    <property type="project" value="TreeGrafter"/>
</dbReference>
<proteinExistence type="inferred from homology"/>
<dbReference type="PROSITE" id="PS52002">
    <property type="entry name" value="SM"/>
    <property type="match status" value="1"/>
</dbReference>
<evidence type="ECO:0000256" key="3">
    <source>
        <dbReference type="ARBA" id="ARBA00009123"/>
    </source>
</evidence>
<reference evidence="13 14" key="1">
    <citation type="submission" date="2016-05" db="EMBL/GenBank/DDBJ databases">
        <title>Comparative analysis of secretome profiles of manganese(II)-oxidizing ascomycete fungi.</title>
        <authorList>
            <consortium name="DOE Joint Genome Institute"/>
            <person name="Zeiner C.A."/>
            <person name="Purvine S.O."/>
            <person name="Zink E.M."/>
            <person name="Wu S."/>
            <person name="Pasa-Tolic L."/>
            <person name="Chaput D.L."/>
            <person name="Haridas S."/>
            <person name="Grigoriev I.V."/>
            <person name="Santelli C.M."/>
            <person name="Hansel C.M."/>
        </authorList>
    </citation>
    <scope>NUCLEOTIDE SEQUENCE [LARGE SCALE GENOMIC DNA]</scope>
    <source>
        <strain evidence="13 14">SRC1lrK2f</strain>
    </source>
</reference>
<dbReference type="Proteomes" id="UP000077248">
    <property type="component" value="Unassembled WGS sequence"/>
</dbReference>
<keyword evidence="9" id="KW-0687">Ribonucleoprotein</keyword>
<evidence type="ECO:0000256" key="11">
    <source>
        <dbReference type="SAM" id="MobiDB-lite"/>
    </source>
</evidence>
<evidence type="ECO:0000313" key="14">
    <source>
        <dbReference type="Proteomes" id="UP000077248"/>
    </source>
</evidence>
<protein>
    <recommendedName>
        <fullName evidence="10">Sm protein B</fullName>
    </recommendedName>
</protein>
<dbReference type="VEuPathDB" id="FungiDB:CC77DRAFT_1019772"/>
<feature type="compositionally biased region" description="Gly residues" evidence="11">
    <location>
        <begin position="202"/>
        <end position="234"/>
    </location>
</feature>
<dbReference type="PANTHER" id="PTHR10701">
    <property type="entry name" value="SMALL NUCLEAR RIBONUCLEOPROTEIN-ASSOCIATED PROTEIN B AND N"/>
    <property type="match status" value="1"/>
</dbReference>
<dbReference type="InterPro" id="IPR010920">
    <property type="entry name" value="LSM_dom_sf"/>
</dbReference>
<evidence type="ECO:0000313" key="13">
    <source>
        <dbReference type="EMBL" id="OAG20960.1"/>
    </source>
</evidence>
<dbReference type="GO" id="GO:0000398">
    <property type="term" value="P:mRNA splicing, via spliceosome"/>
    <property type="evidence" value="ECO:0007669"/>
    <property type="project" value="TreeGrafter"/>
</dbReference>
<dbReference type="RefSeq" id="XP_018386381.1">
    <property type="nucleotide sequence ID" value="XM_018524901.1"/>
</dbReference>
<evidence type="ECO:0000256" key="10">
    <source>
        <dbReference type="ARBA" id="ARBA00041355"/>
    </source>
</evidence>
<feature type="compositionally biased region" description="Gly residues" evidence="11">
    <location>
        <begin position="263"/>
        <end position="274"/>
    </location>
</feature>
<evidence type="ECO:0000256" key="2">
    <source>
        <dbReference type="ARBA" id="ARBA00004496"/>
    </source>
</evidence>
<dbReference type="CDD" id="cd01717">
    <property type="entry name" value="Sm_B"/>
    <property type="match status" value="1"/>
</dbReference>
<keyword evidence="4" id="KW-0963">Cytoplasm</keyword>
<keyword evidence="5" id="KW-0507">mRNA processing</keyword>
<dbReference type="GO" id="GO:0005685">
    <property type="term" value="C:U1 snRNP"/>
    <property type="evidence" value="ECO:0007669"/>
    <property type="project" value="TreeGrafter"/>
</dbReference>
<dbReference type="EMBL" id="KV441477">
    <property type="protein sequence ID" value="OAG20960.1"/>
    <property type="molecule type" value="Genomic_DNA"/>
</dbReference>
<dbReference type="GO" id="GO:0005687">
    <property type="term" value="C:U4 snRNP"/>
    <property type="evidence" value="ECO:0007669"/>
    <property type="project" value="TreeGrafter"/>
</dbReference>
<dbReference type="STRING" id="5599.A0A177DP35"/>
<dbReference type="GO" id="GO:0071013">
    <property type="term" value="C:catalytic step 2 spliceosome"/>
    <property type="evidence" value="ECO:0007669"/>
    <property type="project" value="TreeGrafter"/>
</dbReference>
<evidence type="ECO:0000256" key="7">
    <source>
        <dbReference type="ARBA" id="ARBA00023187"/>
    </source>
</evidence>
<dbReference type="InterPro" id="IPR001163">
    <property type="entry name" value="Sm_dom_euk/arc"/>
</dbReference>
<dbReference type="FunFam" id="2.30.30.100:FF:000047">
    <property type="entry name" value="Small nuclear ribonucleoprotein SmB, putative"/>
    <property type="match status" value="1"/>
</dbReference>
<evidence type="ECO:0000256" key="6">
    <source>
        <dbReference type="ARBA" id="ARBA00022884"/>
    </source>
</evidence>
<sequence>MCAKRAKPAVHVPGRDAVATNSLIANKQLYTPRPLPTSRGQSLHTLTHPSSELPVVLGRALPIMSGAANRQGKMQNLINYRMKVTLQDGRQMVGQMLAFDKHMNLVLADTEEFRRTRRRGKAAPGATQQVTETEERRAIGLTIIRGAHVISLSVDGPPPADPAARLGASAGGPSTAAALAAGPGVARPAGRGLPVGLTGPAPGVGGPGPGFGGGFPGAPGGFGGPPGFPGRGGPPGGPPGFPPAGGPPGFGAPPGFGGPPGFPGRGGPPGFGGR</sequence>
<dbReference type="GeneID" id="29110495"/>
<feature type="compositionally biased region" description="Pro residues" evidence="11">
    <location>
        <begin position="235"/>
        <end position="246"/>
    </location>
</feature>
<keyword evidence="7" id="KW-0508">mRNA splicing</keyword>
<evidence type="ECO:0000256" key="9">
    <source>
        <dbReference type="ARBA" id="ARBA00023274"/>
    </source>
</evidence>
<organism evidence="13 14">
    <name type="scientific">Alternaria alternata</name>
    <name type="common">Alternaria rot fungus</name>
    <name type="synonym">Torula alternata</name>
    <dbReference type="NCBI Taxonomy" id="5599"/>
    <lineage>
        <taxon>Eukaryota</taxon>
        <taxon>Fungi</taxon>
        <taxon>Dikarya</taxon>
        <taxon>Ascomycota</taxon>
        <taxon>Pezizomycotina</taxon>
        <taxon>Dothideomycetes</taxon>
        <taxon>Pleosporomycetidae</taxon>
        <taxon>Pleosporales</taxon>
        <taxon>Pleosporineae</taxon>
        <taxon>Pleosporaceae</taxon>
        <taxon>Alternaria</taxon>
        <taxon>Alternaria sect. Alternaria</taxon>
        <taxon>Alternaria alternata complex</taxon>
    </lineage>
</organism>
<dbReference type="Pfam" id="PF01423">
    <property type="entry name" value="LSM"/>
    <property type="match status" value="1"/>
</dbReference>
<dbReference type="GO" id="GO:0071004">
    <property type="term" value="C:U2-type prespliceosome"/>
    <property type="evidence" value="ECO:0007669"/>
    <property type="project" value="TreeGrafter"/>
</dbReference>
<dbReference type="InterPro" id="IPR050914">
    <property type="entry name" value="snRNP_SmB/NAA38-like"/>
</dbReference>
<gene>
    <name evidence="13" type="ORF">CC77DRAFT_1019772</name>
</gene>
<dbReference type="GO" id="GO:0046540">
    <property type="term" value="C:U4/U6 x U5 tri-snRNP complex"/>
    <property type="evidence" value="ECO:0007669"/>
    <property type="project" value="TreeGrafter"/>
</dbReference>
<evidence type="ECO:0000256" key="1">
    <source>
        <dbReference type="ARBA" id="ARBA00004123"/>
    </source>
</evidence>
<dbReference type="PANTHER" id="PTHR10701:SF0">
    <property type="entry name" value="SMALL NUCLEAR RIBONUCLEOPROTEIN-ASSOCIATED PROTEIN B"/>
    <property type="match status" value="1"/>
</dbReference>
<evidence type="ECO:0000256" key="4">
    <source>
        <dbReference type="ARBA" id="ARBA00022490"/>
    </source>
</evidence>
<evidence type="ECO:0000256" key="5">
    <source>
        <dbReference type="ARBA" id="ARBA00022664"/>
    </source>
</evidence>
<feature type="domain" description="Sm" evidence="12">
    <location>
        <begin position="69"/>
        <end position="158"/>
    </location>
</feature>
<feature type="region of interest" description="Disordered" evidence="11">
    <location>
        <begin position="161"/>
        <end position="183"/>
    </location>
</feature>
<keyword evidence="14" id="KW-1185">Reference proteome</keyword>
<dbReference type="OMA" id="KMINYRM"/>
<dbReference type="GO" id="GO:0003723">
    <property type="term" value="F:RNA binding"/>
    <property type="evidence" value="ECO:0007669"/>
    <property type="project" value="UniProtKB-KW"/>
</dbReference>
<accession>A0A177DP35</accession>
<evidence type="ECO:0000256" key="8">
    <source>
        <dbReference type="ARBA" id="ARBA00023242"/>
    </source>
</evidence>
<dbReference type="SUPFAM" id="SSF50182">
    <property type="entry name" value="Sm-like ribonucleoproteins"/>
    <property type="match status" value="1"/>
</dbReference>
<feature type="region of interest" description="Disordered" evidence="11">
    <location>
        <begin position="199"/>
        <end position="274"/>
    </location>
</feature>
<dbReference type="KEGG" id="aalt:CC77DRAFT_1019772"/>
<comment type="subcellular location">
    <subcellularLocation>
        <location evidence="2">Cytoplasm</location>
    </subcellularLocation>
    <subcellularLocation>
        <location evidence="1">Nucleus</location>
    </subcellularLocation>
</comment>
<evidence type="ECO:0000259" key="12">
    <source>
        <dbReference type="PROSITE" id="PS52002"/>
    </source>
</evidence>
<dbReference type="GO" id="GO:0005686">
    <property type="term" value="C:U2 snRNP"/>
    <property type="evidence" value="ECO:0007669"/>
    <property type="project" value="TreeGrafter"/>
</dbReference>
<comment type="similarity">
    <text evidence="3">Belongs to the snRNP SmB/SmN family.</text>
</comment>
<dbReference type="GO" id="GO:0005682">
    <property type="term" value="C:U5 snRNP"/>
    <property type="evidence" value="ECO:0007669"/>
    <property type="project" value="TreeGrafter"/>
</dbReference>